<evidence type="ECO:0000256" key="10">
    <source>
        <dbReference type="SAM" id="SignalP"/>
    </source>
</evidence>
<dbReference type="InterPro" id="IPR015883">
    <property type="entry name" value="Glyco_hydro_20_cat"/>
</dbReference>
<dbReference type="EMBL" id="JAXCGZ010001977">
    <property type="protein sequence ID" value="KAK7084802.1"/>
    <property type="molecule type" value="Genomic_DNA"/>
</dbReference>
<dbReference type="PANTHER" id="PTHR22600">
    <property type="entry name" value="BETA-HEXOSAMINIDASE"/>
    <property type="match status" value="1"/>
</dbReference>
<keyword evidence="5" id="KW-0325">Glycoprotein</keyword>
<evidence type="ECO:0000256" key="8">
    <source>
        <dbReference type="PIRSR" id="PIRSR001093-1"/>
    </source>
</evidence>
<proteinExistence type="inferred from homology"/>
<evidence type="ECO:0000256" key="1">
    <source>
        <dbReference type="ARBA" id="ARBA00001231"/>
    </source>
</evidence>
<dbReference type="GO" id="GO:0005764">
    <property type="term" value="C:lysosome"/>
    <property type="evidence" value="ECO:0007669"/>
    <property type="project" value="TreeGrafter"/>
</dbReference>
<comment type="caution">
    <text evidence="13">The sequence shown here is derived from an EMBL/GenBank/DDBJ whole genome shotgun (WGS) entry which is preliminary data.</text>
</comment>
<protein>
    <recommendedName>
        <fullName evidence="7">Beta-hexosaminidase</fullName>
        <ecNumber evidence="7">3.2.1.52</ecNumber>
    </recommendedName>
</protein>
<dbReference type="Gene3D" id="3.30.379.10">
    <property type="entry name" value="Chitobiase/beta-hexosaminidase domain 2-like"/>
    <property type="match status" value="1"/>
</dbReference>
<evidence type="ECO:0000259" key="12">
    <source>
        <dbReference type="Pfam" id="PF14845"/>
    </source>
</evidence>
<comment type="similarity">
    <text evidence="2 7">Belongs to the glycosyl hydrolase 20 family.</text>
</comment>
<keyword evidence="4 7" id="KW-0378">Hydrolase</keyword>
<dbReference type="InterPro" id="IPR029018">
    <property type="entry name" value="Hex-like_dom2"/>
</dbReference>
<dbReference type="PANTHER" id="PTHR22600:SF21">
    <property type="entry name" value="BETA-HEXOSAMINIDASE A"/>
    <property type="match status" value="1"/>
</dbReference>
<evidence type="ECO:0000256" key="5">
    <source>
        <dbReference type="ARBA" id="ARBA00023180"/>
    </source>
</evidence>
<dbReference type="FunFam" id="3.20.20.80:FF:000063">
    <property type="entry name" value="Beta-hexosaminidase"/>
    <property type="match status" value="1"/>
</dbReference>
<dbReference type="GO" id="GO:0016020">
    <property type="term" value="C:membrane"/>
    <property type="evidence" value="ECO:0007669"/>
    <property type="project" value="TreeGrafter"/>
</dbReference>
<keyword evidence="6 7" id="KW-0326">Glycosidase</keyword>
<evidence type="ECO:0000256" key="3">
    <source>
        <dbReference type="ARBA" id="ARBA00022729"/>
    </source>
</evidence>
<dbReference type="GO" id="GO:0004563">
    <property type="term" value="F:beta-N-acetylhexosaminidase activity"/>
    <property type="evidence" value="ECO:0007669"/>
    <property type="project" value="UniProtKB-EC"/>
</dbReference>
<dbReference type="GO" id="GO:0006689">
    <property type="term" value="P:ganglioside catabolic process"/>
    <property type="evidence" value="ECO:0007669"/>
    <property type="project" value="TreeGrafter"/>
</dbReference>
<dbReference type="PRINTS" id="PR00738">
    <property type="entry name" value="GLHYDRLASE20"/>
</dbReference>
<feature type="domain" description="Beta-hexosaminidase eukaryotic type N-terminal" evidence="12">
    <location>
        <begin position="42"/>
        <end position="167"/>
    </location>
</feature>
<dbReference type="GO" id="GO:0005975">
    <property type="term" value="P:carbohydrate metabolic process"/>
    <property type="evidence" value="ECO:0007669"/>
    <property type="project" value="InterPro"/>
</dbReference>
<keyword evidence="9" id="KW-1015">Disulfide bond</keyword>
<dbReference type="Gene3D" id="3.20.20.80">
    <property type="entry name" value="Glycosidases"/>
    <property type="match status" value="1"/>
</dbReference>
<dbReference type="SUPFAM" id="SSF51445">
    <property type="entry name" value="(Trans)glycosidases"/>
    <property type="match status" value="1"/>
</dbReference>
<dbReference type="InterPro" id="IPR029019">
    <property type="entry name" value="HEX_eukaryotic_N"/>
</dbReference>
<evidence type="ECO:0000256" key="7">
    <source>
        <dbReference type="PIRNR" id="PIRNR001093"/>
    </source>
</evidence>
<evidence type="ECO:0000256" key="4">
    <source>
        <dbReference type="ARBA" id="ARBA00022801"/>
    </source>
</evidence>
<dbReference type="InterPro" id="IPR017853">
    <property type="entry name" value="GH"/>
</dbReference>
<dbReference type="PIRSF" id="PIRSF001093">
    <property type="entry name" value="B-hxosamndse_ab_euk"/>
    <property type="match status" value="1"/>
</dbReference>
<feature type="active site" description="Proton donor" evidence="8">
    <location>
        <position position="343"/>
    </location>
</feature>
<feature type="disulfide bond" evidence="9">
    <location>
        <begin position="72"/>
        <end position="122"/>
    </location>
</feature>
<name>A0AAN9AFU4_HALRR</name>
<keyword evidence="3 10" id="KW-0732">Signal</keyword>
<evidence type="ECO:0000313" key="14">
    <source>
        <dbReference type="Proteomes" id="UP001381693"/>
    </source>
</evidence>
<evidence type="ECO:0000256" key="6">
    <source>
        <dbReference type="ARBA" id="ARBA00023295"/>
    </source>
</evidence>
<feature type="signal peptide" evidence="10">
    <location>
        <begin position="1"/>
        <end position="30"/>
    </location>
</feature>
<dbReference type="InterPro" id="IPR025705">
    <property type="entry name" value="Beta_hexosaminidase_sua/sub"/>
</dbReference>
<evidence type="ECO:0000259" key="11">
    <source>
        <dbReference type="Pfam" id="PF00728"/>
    </source>
</evidence>
<feature type="disulfide bond" evidence="9">
    <location>
        <begin position="524"/>
        <end position="541"/>
    </location>
</feature>
<dbReference type="CDD" id="cd06562">
    <property type="entry name" value="GH20_HexA_HexB-like"/>
    <property type="match status" value="1"/>
</dbReference>
<accession>A0AAN9AFU4</accession>
<dbReference type="AlphaFoldDB" id="A0AAN9AFU4"/>
<comment type="catalytic activity">
    <reaction evidence="1 7">
        <text>Hydrolysis of terminal non-reducing N-acetyl-D-hexosamine residues in N-acetyl-beta-D-hexosaminides.</text>
        <dbReference type="EC" id="3.2.1.52"/>
    </reaction>
</comment>
<evidence type="ECO:0000256" key="9">
    <source>
        <dbReference type="PIRSR" id="PIRSR001093-2"/>
    </source>
</evidence>
<dbReference type="EC" id="3.2.1.52" evidence="7"/>
<reference evidence="13 14" key="1">
    <citation type="submission" date="2023-11" db="EMBL/GenBank/DDBJ databases">
        <title>Halocaridina rubra genome assembly.</title>
        <authorList>
            <person name="Smith C."/>
        </authorList>
    </citation>
    <scope>NUCLEOTIDE SEQUENCE [LARGE SCALE GENOMIC DNA]</scope>
    <source>
        <strain evidence="13">EP-1</strain>
        <tissue evidence="13">Whole</tissue>
    </source>
</reference>
<dbReference type="Pfam" id="PF14845">
    <property type="entry name" value="Glycohydro_20b2"/>
    <property type="match status" value="1"/>
</dbReference>
<dbReference type="SUPFAM" id="SSF55545">
    <property type="entry name" value="beta-N-acetylhexosaminidase-like domain"/>
    <property type="match status" value="1"/>
</dbReference>
<evidence type="ECO:0000256" key="2">
    <source>
        <dbReference type="ARBA" id="ARBA00006285"/>
    </source>
</evidence>
<keyword evidence="14" id="KW-1185">Reference proteome</keyword>
<evidence type="ECO:0000313" key="13">
    <source>
        <dbReference type="EMBL" id="KAK7084802.1"/>
    </source>
</evidence>
<sequence>MIQCVACSLKGIMWREILVTALFCLRYGEGGFPYIVPSVGQIWPQPQHITTEQTYMVVRPNSFSFTLNGYDCVTLQDALKRYTDIMFNSSNEYQIKKVDPWTKTQYFSGYLDTVHVNLLKPCEHMPYLGMDEQYSLKIDTPDDPGKGTLISESIWGMLRGLESFSQLLIPDGSAYTINSTQITDYPRFRHRGLLIDSARHYLPKSKLLETVDLLGMNKFNVLHWHIVDDQSFPFVSTQFPNLSGKGAYSQERLYDAQDIADVVEYARNRGVRVVVEFDTPGHTRSWGPGQDGLLTTCYSDGKPDGNYGPIDPTNDDNYDFLTLLFTEITSHFPDHYVHLGGDEVSFDCWESNPTITQYMKDHNITGDYGKLEEVYVSKLLQLISNLPTKNGYIVWQEVFDNGVAIANDTVVHVWKGGWQDEMANVTKAGYETILSSCWYLDHITYGTDWKTYYGCEPFSFNGTQTQNNLLVGGEACIWGEYVDKANLIPRVWPRASAVAEKLWSSMEQTQDVNSAAPRIEEFRCKLLSRGFMVDSLGPSFCPGDNL</sequence>
<feature type="chain" id="PRO_5042908204" description="Beta-hexosaminidase" evidence="10">
    <location>
        <begin position="31"/>
        <end position="546"/>
    </location>
</feature>
<organism evidence="13 14">
    <name type="scientific">Halocaridina rubra</name>
    <name type="common">Hawaiian red shrimp</name>
    <dbReference type="NCBI Taxonomy" id="373956"/>
    <lineage>
        <taxon>Eukaryota</taxon>
        <taxon>Metazoa</taxon>
        <taxon>Ecdysozoa</taxon>
        <taxon>Arthropoda</taxon>
        <taxon>Crustacea</taxon>
        <taxon>Multicrustacea</taxon>
        <taxon>Malacostraca</taxon>
        <taxon>Eumalacostraca</taxon>
        <taxon>Eucarida</taxon>
        <taxon>Decapoda</taxon>
        <taxon>Pleocyemata</taxon>
        <taxon>Caridea</taxon>
        <taxon>Atyoidea</taxon>
        <taxon>Atyidae</taxon>
        <taxon>Halocaridina</taxon>
    </lineage>
</organism>
<dbReference type="Pfam" id="PF00728">
    <property type="entry name" value="Glyco_hydro_20"/>
    <property type="match status" value="1"/>
</dbReference>
<feature type="disulfide bond" evidence="9">
    <location>
        <begin position="297"/>
        <end position="348"/>
    </location>
</feature>
<dbReference type="Proteomes" id="UP001381693">
    <property type="component" value="Unassembled WGS sequence"/>
</dbReference>
<gene>
    <name evidence="13" type="ORF">SK128_004139</name>
</gene>
<dbReference type="GO" id="GO:0030203">
    <property type="term" value="P:glycosaminoglycan metabolic process"/>
    <property type="evidence" value="ECO:0007669"/>
    <property type="project" value="TreeGrafter"/>
</dbReference>
<feature type="domain" description="Glycoside hydrolase family 20 catalytic" evidence="11">
    <location>
        <begin position="188"/>
        <end position="505"/>
    </location>
</feature>